<gene>
    <name evidence="1" type="ORF">I7412_34590</name>
</gene>
<evidence type="ECO:0000313" key="2">
    <source>
        <dbReference type="Proteomes" id="UP000604475"/>
    </source>
</evidence>
<dbReference type="Proteomes" id="UP000604475">
    <property type="component" value="Unassembled WGS sequence"/>
</dbReference>
<sequence>MEPVWNGVLTCDYERTRPQASHLEWDLYTEALIRWPLILMDDPMPYGQLRRAGIVDIPEPTHRDLTSAWHRQLARLDYAVNLITRATHDRDVAGAVLDRVDDARRRGDVGDLTRALAAATAAFTRVNATHIVNWLLPEDHWERLLADLFGSRDAALICLSALQLPAAPGHILATQMQLPRQSEAATALDVEMAARQQEQAAPAAGLIAQRTRAARRREAWTTAALLAAAGNDQVVTEIRAMALLLGWAADSEERRKELRERFLTAAHAWCDLTGTDPSRIAAADLQGADADARR</sequence>
<protein>
    <submittedName>
        <fullName evidence="1">Uncharacterized protein</fullName>
    </submittedName>
</protein>
<dbReference type="RefSeq" id="WP_203004025.1">
    <property type="nucleotide sequence ID" value="NZ_JADWYU010000154.1"/>
</dbReference>
<keyword evidence="2" id="KW-1185">Reference proteome</keyword>
<dbReference type="EMBL" id="JAEACQ010000298">
    <property type="protein sequence ID" value="MBL7632195.1"/>
    <property type="molecule type" value="Genomic_DNA"/>
</dbReference>
<name>A0A937RKY8_9ACTN</name>
<reference evidence="1" key="1">
    <citation type="submission" date="2020-12" db="EMBL/GenBank/DDBJ databases">
        <title>Genomic characterization of non-nitrogen-fixing Frankia strains.</title>
        <authorList>
            <person name="Carlos-Shanley C."/>
            <person name="Guerra T."/>
            <person name="Hahn D."/>
        </authorList>
    </citation>
    <scope>NUCLEOTIDE SEQUENCE</scope>
    <source>
        <strain evidence="1">CN6</strain>
    </source>
</reference>
<evidence type="ECO:0000313" key="1">
    <source>
        <dbReference type="EMBL" id="MBL7632195.1"/>
    </source>
</evidence>
<dbReference type="AlphaFoldDB" id="A0A937RKY8"/>
<accession>A0A937RKY8</accession>
<comment type="caution">
    <text evidence="1">The sequence shown here is derived from an EMBL/GenBank/DDBJ whole genome shotgun (WGS) entry which is preliminary data.</text>
</comment>
<proteinExistence type="predicted"/>
<organism evidence="1 2">
    <name type="scientific">Frankia nepalensis</name>
    <dbReference type="NCBI Taxonomy" id="1836974"/>
    <lineage>
        <taxon>Bacteria</taxon>
        <taxon>Bacillati</taxon>
        <taxon>Actinomycetota</taxon>
        <taxon>Actinomycetes</taxon>
        <taxon>Frankiales</taxon>
        <taxon>Frankiaceae</taxon>
        <taxon>Frankia</taxon>
    </lineage>
</organism>